<evidence type="ECO:0000313" key="1">
    <source>
        <dbReference type="EMBL" id="KAE9609767.1"/>
    </source>
</evidence>
<dbReference type="OrthoDB" id="1696465at2759"/>
<dbReference type="Proteomes" id="UP000447434">
    <property type="component" value="Chromosome 7"/>
</dbReference>
<dbReference type="AlphaFoldDB" id="A0A6A4Q743"/>
<dbReference type="PANTHER" id="PTHR35121">
    <property type="entry name" value="HOMEODOMAIN PROTEIN 8, PUTATIVE-RELATED"/>
    <property type="match status" value="1"/>
</dbReference>
<organism evidence="1 2">
    <name type="scientific">Lupinus albus</name>
    <name type="common">White lupine</name>
    <name type="synonym">Lupinus termis</name>
    <dbReference type="NCBI Taxonomy" id="3870"/>
    <lineage>
        <taxon>Eukaryota</taxon>
        <taxon>Viridiplantae</taxon>
        <taxon>Streptophyta</taxon>
        <taxon>Embryophyta</taxon>
        <taxon>Tracheophyta</taxon>
        <taxon>Spermatophyta</taxon>
        <taxon>Magnoliopsida</taxon>
        <taxon>eudicotyledons</taxon>
        <taxon>Gunneridae</taxon>
        <taxon>Pentapetalae</taxon>
        <taxon>rosids</taxon>
        <taxon>fabids</taxon>
        <taxon>Fabales</taxon>
        <taxon>Fabaceae</taxon>
        <taxon>Papilionoideae</taxon>
        <taxon>50 kb inversion clade</taxon>
        <taxon>genistoids sensu lato</taxon>
        <taxon>core genistoids</taxon>
        <taxon>Genisteae</taxon>
        <taxon>Lupinus</taxon>
    </lineage>
</organism>
<dbReference type="PANTHER" id="PTHR35121:SF2">
    <property type="entry name" value="SWIM-TYPE DOMAIN-CONTAINING PROTEIN"/>
    <property type="match status" value="1"/>
</dbReference>
<protein>
    <submittedName>
        <fullName evidence="1">Uncharacterized protein</fullName>
    </submittedName>
</protein>
<dbReference type="EMBL" id="WOCE01000007">
    <property type="protein sequence ID" value="KAE9609767.1"/>
    <property type="molecule type" value="Genomic_DNA"/>
</dbReference>
<accession>A0A6A4Q743</accession>
<proteinExistence type="predicted"/>
<keyword evidence="2" id="KW-1185">Reference proteome</keyword>
<evidence type="ECO:0000313" key="2">
    <source>
        <dbReference type="Proteomes" id="UP000447434"/>
    </source>
</evidence>
<gene>
    <name evidence="1" type="ORF">Lalb_Chr07g0179531</name>
</gene>
<sequence>MPHIGSTIKVPKIYKVKDTHIYMPALKKERVVTNLLLERDMASGAAGDGLFRWVYSGCISNYDNCVERRPYHRNCGCALHNNNNCTQKLTRCNNVSYPIRRAWSEGNLVLADSSIHFSSPSFPSIAAKVRPPLSLCKHAERE</sequence>
<reference evidence="2" key="1">
    <citation type="journal article" date="2020" name="Nat. Commun.">
        <title>Genome sequence of the cluster root forming white lupin.</title>
        <authorList>
            <person name="Hufnagel B."/>
            <person name="Marques A."/>
            <person name="Soriano A."/>
            <person name="Marques L."/>
            <person name="Divol F."/>
            <person name="Doumas P."/>
            <person name="Sallet E."/>
            <person name="Mancinotti D."/>
            <person name="Carrere S."/>
            <person name="Marande W."/>
            <person name="Arribat S."/>
            <person name="Keller J."/>
            <person name="Huneau C."/>
            <person name="Blein T."/>
            <person name="Aime D."/>
            <person name="Laguerre M."/>
            <person name="Taylor J."/>
            <person name="Schubert V."/>
            <person name="Nelson M."/>
            <person name="Geu-Flores F."/>
            <person name="Crespi M."/>
            <person name="Gallardo-Guerrero K."/>
            <person name="Delaux P.-M."/>
            <person name="Salse J."/>
            <person name="Berges H."/>
            <person name="Guyot R."/>
            <person name="Gouzy J."/>
            <person name="Peret B."/>
        </authorList>
    </citation>
    <scope>NUCLEOTIDE SEQUENCE [LARGE SCALE GENOMIC DNA]</scope>
    <source>
        <strain evidence="2">cv. Amiga</strain>
    </source>
</reference>
<name>A0A6A4Q743_LUPAL</name>
<comment type="caution">
    <text evidence="1">The sequence shown here is derived from an EMBL/GenBank/DDBJ whole genome shotgun (WGS) entry which is preliminary data.</text>
</comment>